<comment type="caution">
    <text evidence="2">The sequence shown here is derived from an EMBL/GenBank/DDBJ whole genome shotgun (WGS) entry which is preliminary data.</text>
</comment>
<evidence type="ECO:0000313" key="2">
    <source>
        <dbReference type="EMBL" id="KAJ3989291.1"/>
    </source>
</evidence>
<feature type="transmembrane region" description="Helical" evidence="1">
    <location>
        <begin position="314"/>
        <end position="332"/>
    </location>
</feature>
<name>A0AA38UY53_9AGAR</name>
<evidence type="ECO:0000313" key="3">
    <source>
        <dbReference type="Proteomes" id="UP001163850"/>
    </source>
</evidence>
<gene>
    <name evidence="2" type="ORF">F5890DRAFT_1486700</name>
</gene>
<reference evidence="2" key="1">
    <citation type="submission" date="2022-08" db="EMBL/GenBank/DDBJ databases">
        <authorList>
            <consortium name="DOE Joint Genome Institute"/>
            <person name="Min B."/>
            <person name="Riley R."/>
            <person name="Sierra-Patev S."/>
            <person name="Naranjo-Ortiz M."/>
            <person name="Looney B."/>
            <person name="Konkel Z."/>
            <person name="Slot J.C."/>
            <person name="Sakamoto Y."/>
            <person name="Steenwyk J.L."/>
            <person name="Rokas A."/>
            <person name="Carro J."/>
            <person name="Camarero S."/>
            <person name="Ferreira P."/>
            <person name="Molpeceres G."/>
            <person name="Ruiz-Duenas F.J."/>
            <person name="Serrano A."/>
            <person name="Henrissat B."/>
            <person name="Drula E."/>
            <person name="Hughes K.W."/>
            <person name="Mata J.L."/>
            <person name="Ishikawa N.K."/>
            <person name="Vargas-Isla R."/>
            <person name="Ushijima S."/>
            <person name="Smith C.A."/>
            <person name="Ahrendt S."/>
            <person name="Andreopoulos W."/>
            <person name="He G."/>
            <person name="Labutti K."/>
            <person name="Lipzen A."/>
            <person name="Ng V."/>
            <person name="Sandor L."/>
            <person name="Barry K."/>
            <person name="Martinez A.T."/>
            <person name="Xiao Y."/>
            <person name="Gibbons J.G."/>
            <person name="Terashima K."/>
            <person name="Hibbett D.S."/>
            <person name="Grigoriev I.V."/>
        </authorList>
    </citation>
    <scope>NUCLEOTIDE SEQUENCE</scope>
    <source>
        <strain evidence="2">TFB7829</strain>
    </source>
</reference>
<keyword evidence="1" id="KW-0812">Transmembrane</keyword>
<organism evidence="2 3">
    <name type="scientific">Lentinula detonsa</name>
    <dbReference type="NCBI Taxonomy" id="2804962"/>
    <lineage>
        <taxon>Eukaryota</taxon>
        <taxon>Fungi</taxon>
        <taxon>Dikarya</taxon>
        <taxon>Basidiomycota</taxon>
        <taxon>Agaricomycotina</taxon>
        <taxon>Agaricomycetes</taxon>
        <taxon>Agaricomycetidae</taxon>
        <taxon>Agaricales</taxon>
        <taxon>Marasmiineae</taxon>
        <taxon>Omphalotaceae</taxon>
        <taxon>Lentinula</taxon>
    </lineage>
</organism>
<feature type="transmembrane region" description="Helical" evidence="1">
    <location>
        <begin position="268"/>
        <end position="294"/>
    </location>
</feature>
<protein>
    <submittedName>
        <fullName evidence="2">Uncharacterized protein</fullName>
    </submittedName>
</protein>
<keyword evidence="1" id="KW-1133">Transmembrane helix</keyword>
<feature type="transmembrane region" description="Helical" evidence="1">
    <location>
        <begin position="75"/>
        <end position="100"/>
    </location>
</feature>
<dbReference type="EMBL" id="MU801899">
    <property type="protein sequence ID" value="KAJ3989291.1"/>
    <property type="molecule type" value="Genomic_DNA"/>
</dbReference>
<proteinExistence type="predicted"/>
<feature type="transmembrane region" description="Helical" evidence="1">
    <location>
        <begin position="227"/>
        <end position="247"/>
    </location>
</feature>
<feature type="transmembrane region" description="Helical" evidence="1">
    <location>
        <begin position="112"/>
        <end position="132"/>
    </location>
</feature>
<accession>A0AA38UY53</accession>
<keyword evidence="1" id="KW-0472">Membrane</keyword>
<dbReference type="Proteomes" id="UP001163850">
    <property type="component" value="Unassembled WGS sequence"/>
</dbReference>
<evidence type="ECO:0000256" key="1">
    <source>
        <dbReference type="SAM" id="Phobius"/>
    </source>
</evidence>
<sequence>MWNLGRRFPRDNGTYLSQSQPDLSCRRISCSPSLNLTQNINNGHVALLHSCPSMTTENYNNSSSFKLGSTILGELFGGAVPTCTLFGLYICALAISIYICAENGIHGRPQKILWACMTLLSLCNVWHYGIQIKFALLAASSLSDHHIQVEKPLTQVCTVPLNINLVVGDAIVAWRTCNIWTKPKIVRYLLAMLMAGNIVANIVDVVIDAVTDAANREITMDYVATSFSFAVNLLCTLLIFLKAWSYFQNFRVRPLDAGQSHSYTDLKRILTLLIESGIIFCSIQLISILVQIFTYHQETYALRIWNLALGMTRNAAAVLYPLAVFLIVNLNLSSLNDKCSVSESTFTTVIPSESRGSLAS</sequence>
<feature type="transmembrane region" description="Helical" evidence="1">
    <location>
        <begin position="186"/>
        <end position="207"/>
    </location>
</feature>
<dbReference type="AlphaFoldDB" id="A0AA38UY53"/>